<dbReference type="RefSeq" id="WP_310534024.1">
    <property type="nucleotide sequence ID" value="NZ_JAVKVN010000006.1"/>
</dbReference>
<organism evidence="2 3">
    <name type="scientific">Achromobacter aegrifaciens</name>
    <dbReference type="NCBI Taxonomy" id="1287736"/>
    <lineage>
        <taxon>Bacteria</taxon>
        <taxon>Pseudomonadati</taxon>
        <taxon>Pseudomonadota</taxon>
        <taxon>Betaproteobacteria</taxon>
        <taxon>Burkholderiales</taxon>
        <taxon>Alcaligenaceae</taxon>
        <taxon>Achromobacter</taxon>
    </lineage>
</organism>
<proteinExistence type="predicted"/>
<reference evidence="3" key="1">
    <citation type="submission" date="2023-07" db="EMBL/GenBank/DDBJ databases">
        <title>Glyphosate-induced phosphonatase operons in soil bacteria of genus Achromobacter.</title>
        <authorList>
            <person name="Epiktetov D.O."/>
            <person name="Sviridov A.V."/>
            <person name="Tarlachkov S.V."/>
            <person name="Shushkova T.V."/>
            <person name="Toropygin I.Y."/>
            <person name="Leontievsky A."/>
        </authorList>
    </citation>
    <scope>NUCLEOTIDE SEQUENCE [LARGE SCALE GENOMIC DNA]</scope>
    <source>
        <strain evidence="3">Kg 16</strain>
    </source>
</reference>
<protein>
    <submittedName>
        <fullName evidence="2">Uncharacterized protein</fullName>
    </submittedName>
</protein>
<feature type="transmembrane region" description="Helical" evidence="1">
    <location>
        <begin position="50"/>
        <end position="70"/>
    </location>
</feature>
<keyword evidence="1" id="KW-0472">Membrane</keyword>
<sequence>MDDLMLWSAEKAFRTAQASMYALPLVCLFGVAVQAWPGKFGVLGSSASRRAFSFVMIAVWLFAIAGALLLNHVTENYSRSYGFLLLSFLVYLGQSMILSLIGGIVRYKMRRAERGNG</sequence>
<dbReference type="EMBL" id="JAVKVN010000006">
    <property type="protein sequence ID" value="MDR7946851.1"/>
    <property type="molecule type" value="Genomic_DNA"/>
</dbReference>
<keyword evidence="1" id="KW-1133">Transmembrane helix</keyword>
<keyword evidence="1" id="KW-0812">Transmembrane</keyword>
<feature type="transmembrane region" description="Helical" evidence="1">
    <location>
        <begin position="20"/>
        <end position="38"/>
    </location>
</feature>
<accession>A0ABU2DFF2</accession>
<evidence type="ECO:0000313" key="2">
    <source>
        <dbReference type="EMBL" id="MDR7946851.1"/>
    </source>
</evidence>
<gene>
    <name evidence="2" type="ORF">RIU57_17150</name>
</gene>
<name>A0ABU2DFF2_ACHAE</name>
<feature type="transmembrane region" description="Helical" evidence="1">
    <location>
        <begin position="82"/>
        <end position="105"/>
    </location>
</feature>
<comment type="caution">
    <text evidence="2">The sequence shown here is derived from an EMBL/GenBank/DDBJ whole genome shotgun (WGS) entry which is preliminary data.</text>
</comment>
<keyword evidence="3" id="KW-1185">Reference proteome</keyword>
<dbReference type="Proteomes" id="UP001264156">
    <property type="component" value="Unassembled WGS sequence"/>
</dbReference>
<evidence type="ECO:0000313" key="3">
    <source>
        <dbReference type="Proteomes" id="UP001264156"/>
    </source>
</evidence>
<evidence type="ECO:0000256" key="1">
    <source>
        <dbReference type="SAM" id="Phobius"/>
    </source>
</evidence>